<evidence type="ECO:0000256" key="1">
    <source>
        <dbReference type="ARBA" id="ARBA00005953"/>
    </source>
</evidence>
<dbReference type="PANTHER" id="PTHR31793:SF27">
    <property type="entry name" value="NOVEL THIOESTERASE SUPERFAMILY DOMAIN AND SAPOSIN A-TYPE DOMAIN CONTAINING PROTEIN (0610012H03RIK)"/>
    <property type="match status" value="1"/>
</dbReference>
<comment type="caution">
    <text evidence="3">The sequence shown here is derived from an EMBL/GenBank/DDBJ whole genome shotgun (WGS) entry which is preliminary data.</text>
</comment>
<accession>A0A8J3EI89</accession>
<dbReference type="CDD" id="cd00586">
    <property type="entry name" value="4HBT"/>
    <property type="match status" value="1"/>
</dbReference>
<evidence type="ECO:0000313" key="3">
    <source>
        <dbReference type="EMBL" id="GGG83769.1"/>
    </source>
</evidence>
<dbReference type="InterPro" id="IPR029069">
    <property type="entry name" value="HotDog_dom_sf"/>
</dbReference>
<protein>
    <submittedName>
        <fullName evidence="3">Thioesterase</fullName>
    </submittedName>
</protein>
<dbReference type="EMBL" id="BMJV01000009">
    <property type="protein sequence ID" value="GGG83769.1"/>
    <property type="molecule type" value="Genomic_DNA"/>
</dbReference>
<comment type="similarity">
    <text evidence="1">Belongs to the 4-hydroxybenzoyl-CoA thioesterase family.</text>
</comment>
<proteinExistence type="inferred from homology"/>
<reference evidence="3" key="1">
    <citation type="journal article" date="2014" name="Int. J. Syst. Evol. Microbiol.">
        <title>Complete genome sequence of Corynebacterium casei LMG S-19264T (=DSM 44701T), isolated from a smear-ripened cheese.</title>
        <authorList>
            <consortium name="US DOE Joint Genome Institute (JGI-PGF)"/>
            <person name="Walter F."/>
            <person name="Albersmeier A."/>
            <person name="Kalinowski J."/>
            <person name="Ruckert C."/>
        </authorList>
    </citation>
    <scope>NUCLEOTIDE SEQUENCE</scope>
    <source>
        <strain evidence="3">CGMCC 1.15762</strain>
    </source>
</reference>
<dbReference type="SUPFAM" id="SSF54637">
    <property type="entry name" value="Thioesterase/thiol ester dehydrase-isomerase"/>
    <property type="match status" value="1"/>
</dbReference>
<dbReference type="AlphaFoldDB" id="A0A8J3EI89"/>
<dbReference type="Proteomes" id="UP000617145">
    <property type="component" value="Unassembled WGS sequence"/>
</dbReference>
<dbReference type="InterPro" id="IPR050563">
    <property type="entry name" value="4-hydroxybenzoyl-CoA_TE"/>
</dbReference>
<dbReference type="Pfam" id="PF13279">
    <property type="entry name" value="4HBT_2"/>
    <property type="match status" value="1"/>
</dbReference>
<dbReference type="RefSeq" id="WP_188791785.1">
    <property type="nucleotide sequence ID" value="NZ_BMJV01000009.1"/>
</dbReference>
<keyword evidence="2" id="KW-0378">Hydrolase</keyword>
<organism evidence="3 4">
    <name type="scientific">Salipiger pallidus</name>
    <dbReference type="NCBI Taxonomy" id="1775170"/>
    <lineage>
        <taxon>Bacteria</taxon>
        <taxon>Pseudomonadati</taxon>
        <taxon>Pseudomonadota</taxon>
        <taxon>Alphaproteobacteria</taxon>
        <taxon>Rhodobacterales</taxon>
        <taxon>Roseobacteraceae</taxon>
        <taxon>Salipiger</taxon>
    </lineage>
</organism>
<keyword evidence="4" id="KW-1185">Reference proteome</keyword>
<evidence type="ECO:0000313" key="4">
    <source>
        <dbReference type="Proteomes" id="UP000617145"/>
    </source>
</evidence>
<evidence type="ECO:0000256" key="2">
    <source>
        <dbReference type="ARBA" id="ARBA00022801"/>
    </source>
</evidence>
<name>A0A8J3EI89_9RHOB</name>
<dbReference type="PANTHER" id="PTHR31793">
    <property type="entry name" value="4-HYDROXYBENZOYL-COA THIOESTERASE FAMILY MEMBER"/>
    <property type="match status" value="1"/>
</dbReference>
<gene>
    <name evidence="3" type="ORF">GCM10011415_37180</name>
</gene>
<dbReference type="Gene3D" id="3.10.129.10">
    <property type="entry name" value="Hotdog Thioesterase"/>
    <property type="match status" value="1"/>
</dbReference>
<reference evidence="3" key="2">
    <citation type="submission" date="2020-09" db="EMBL/GenBank/DDBJ databases">
        <authorList>
            <person name="Sun Q."/>
            <person name="Zhou Y."/>
        </authorList>
    </citation>
    <scope>NUCLEOTIDE SEQUENCE</scope>
    <source>
        <strain evidence="3">CGMCC 1.15762</strain>
    </source>
</reference>
<dbReference type="GO" id="GO:0047617">
    <property type="term" value="F:fatty acyl-CoA hydrolase activity"/>
    <property type="evidence" value="ECO:0007669"/>
    <property type="project" value="TreeGrafter"/>
</dbReference>
<sequence length="162" mass="17778">MSERLEPLPQEAYGWHYATVPQWADSDVYGHVNNVAYLRYFDTAMNVALLEHGALDLSASSAGPIGLVVRNGAQFFREITFPASLRVGVRIEAIGRTSLTWGFGLFDLAKGACAARGQFVHVYVDRATRRPMPLTPALRACADALFRDPATVPVTDKQEAPK</sequence>